<evidence type="ECO:0000313" key="7">
    <source>
        <dbReference type="EMBL" id="SVD95389.1"/>
    </source>
</evidence>
<evidence type="ECO:0000256" key="1">
    <source>
        <dbReference type="ARBA" id="ARBA00001917"/>
    </source>
</evidence>
<dbReference type="CDD" id="cd04730">
    <property type="entry name" value="NPD_like"/>
    <property type="match status" value="1"/>
</dbReference>
<dbReference type="SUPFAM" id="SSF51412">
    <property type="entry name" value="Inosine monophosphate dehydrogenase (IMPDH)"/>
    <property type="match status" value="1"/>
</dbReference>
<dbReference type="AlphaFoldDB" id="A0A382ZJL4"/>
<comment type="similarity">
    <text evidence="2">Belongs to the nitronate monooxygenase family. NMO class I subfamily.</text>
</comment>
<organism evidence="7">
    <name type="scientific">marine metagenome</name>
    <dbReference type="NCBI Taxonomy" id="408172"/>
    <lineage>
        <taxon>unclassified sequences</taxon>
        <taxon>metagenomes</taxon>
        <taxon>ecological metagenomes</taxon>
    </lineage>
</organism>
<reference evidence="7" key="1">
    <citation type="submission" date="2018-05" db="EMBL/GenBank/DDBJ databases">
        <authorList>
            <person name="Lanie J.A."/>
            <person name="Ng W.-L."/>
            <person name="Kazmierczak K.M."/>
            <person name="Andrzejewski T.M."/>
            <person name="Davidsen T.M."/>
            <person name="Wayne K.J."/>
            <person name="Tettelin H."/>
            <person name="Glass J.I."/>
            <person name="Rusch D."/>
            <person name="Podicherti R."/>
            <person name="Tsui H.-C.T."/>
            <person name="Winkler M.E."/>
        </authorList>
    </citation>
    <scope>NUCLEOTIDE SEQUENCE</scope>
</reference>
<dbReference type="Gene3D" id="3.20.20.70">
    <property type="entry name" value="Aldolase class I"/>
    <property type="match status" value="1"/>
</dbReference>
<keyword evidence="4" id="KW-0288">FMN</keyword>
<dbReference type="EMBL" id="UINC01184258">
    <property type="protein sequence ID" value="SVD95389.1"/>
    <property type="molecule type" value="Genomic_DNA"/>
</dbReference>
<name>A0A382ZJL4_9ZZZZ</name>
<feature type="non-terminal residue" evidence="7">
    <location>
        <position position="192"/>
    </location>
</feature>
<dbReference type="Pfam" id="PF03060">
    <property type="entry name" value="NMO"/>
    <property type="match status" value="1"/>
</dbReference>
<evidence type="ECO:0000256" key="4">
    <source>
        <dbReference type="ARBA" id="ARBA00022643"/>
    </source>
</evidence>
<evidence type="ECO:0000256" key="6">
    <source>
        <dbReference type="ARBA" id="ARBA00023033"/>
    </source>
</evidence>
<gene>
    <name evidence="7" type="ORF">METZ01_LOCUS448243</name>
</gene>
<evidence type="ECO:0000256" key="3">
    <source>
        <dbReference type="ARBA" id="ARBA00022630"/>
    </source>
</evidence>
<dbReference type="GO" id="GO:0018580">
    <property type="term" value="F:nitronate monooxygenase activity"/>
    <property type="evidence" value="ECO:0007669"/>
    <property type="project" value="InterPro"/>
</dbReference>
<protein>
    <submittedName>
        <fullName evidence="7">Uncharacterized protein</fullName>
    </submittedName>
</protein>
<dbReference type="PANTHER" id="PTHR42747:SF3">
    <property type="entry name" value="NITRONATE MONOOXYGENASE-RELATED"/>
    <property type="match status" value="1"/>
</dbReference>
<sequence length="192" mass="20276">MNIKQLFDIEHPILQAPMAGASTPDLVANVSEAGGLGGLGAAAMPPDYLRKQIQAIKQRTSAAFSVNLFSPASEIFDPESQPGDKFSALLAGYHQEFELGEVPAPGNLFGPAEEQLQVLLDERVPVISFHFGAEPEHVDAIHDAGLKVICSATNIKEAKILESIGVDAVIAQGSEAGGHRGTFIGSYQDSLI</sequence>
<evidence type="ECO:0000256" key="5">
    <source>
        <dbReference type="ARBA" id="ARBA00023002"/>
    </source>
</evidence>
<accession>A0A382ZJL4</accession>
<comment type="cofactor">
    <cofactor evidence="1">
        <name>FMN</name>
        <dbReference type="ChEBI" id="CHEBI:58210"/>
    </cofactor>
</comment>
<evidence type="ECO:0000256" key="2">
    <source>
        <dbReference type="ARBA" id="ARBA00009881"/>
    </source>
</evidence>
<dbReference type="InterPro" id="IPR013785">
    <property type="entry name" value="Aldolase_TIM"/>
</dbReference>
<proteinExistence type="inferred from homology"/>
<dbReference type="InterPro" id="IPR004136">
    <property type="entry name" value="NMO"/>
</dbReference>
<dbReference type="PANTHER" id="PTHR42747">
    <property type="entry name" value="NITRONATE MONOOXYGENASE-RELATED"/>
    <property type="match status" value="1"/>
</dbReference>
<keyword evidence="5" id="KW-0560">Oxidoreductase</keyword>
<keyword evidence="3" id="KW-0285">Flavoprotein</keyword>
<keyword evidence="6" id="KW-0503">Monooxygenase</keyword>